<evidence type="ECO:0000313" key="4">
    <source>
        <dbReference type="Proteomes" id="UP000238348"/>
    </source>
</evidence>
<evidence type="ECO:0000256" key="1">
    <source>
        <dbReference type="SAM" id="MobiDB-lite"/>
    </source>
</evidence>
<dbReference type="InterPro" id="IPR005532">
    <property type="entry name" value="SUMF_dom"/>
</dbReference>
<dbReference type="InterPro" id="IPR016187">
    <property type="entry name" value="CTDL_fold"/>
</dbReference>
<sequence>MVAALGCSRGDADRGRDGAGAPPSGSASAPAAGAPASAAASPSASGAASAAVGPASAAAGAAAAPGAGAQPPPAGDPMAIHYEAREDLVRLFSLKPLTERERRFKNPELFLEKNFGSGTPARINQGNKALARHTRSQEQCLAGLRGVVIQTEEQRARCGGHENMVPVFKTTRGKPQSAEFCIDVFEFPNKPCELPMVWASPTQAASVCSLQGKRLCTEDEWSLACRGDPEGGEPRTYAYGDELDLAVCHTQTRHRQIDGTSCDGDTARSAYQTCATDTEPAGSYPACRSRFGVFDQHGNVAEIMTRRDRDDGKLYSQLKGSAWFYVEVAREHDAPRPKGRETYPDHCAFSPRWHVEPMENAWHTNYHLGFRCCKTVR</sequence>
<dbReference type="InterPro" id="IPR042095">
    <property type="entry name" value="SUMF_sf"/>
</dbReference>
<evidence type="ECO:0000313" key="3">
    <source>
        <dbReference type="EMBL" id="AUX48986.1"/>
    </source>
</evidence>
<reference evidence="3 4" key="1">
    <citation type="submission" date="2015-09" db="EMBL/GenBank/DDBJ databases">
        <title>Sorangium comparison.</title>
        <authorList>
            <person name="Zaburannyi N."/>
            <person name="Bunk B."/>
            <person name="Overmann J."/>
            <person name="Mueller R."/>
        </authorList>
    </citation>
    <scope>NUCLEOTIDE SEQUENCE [LARGE SCALE GENOMIC DNA]</scope>
    <source>
        <strain evidence="3 4">So ce26</strain>
    </source>
</reference>
<gene>
    <name evidence="3" type="ORF">SOCE26_105310</name>
</gene>
<name>A0A2L0FBK3_SORCE</name>
<accession>A0A2L0FBK3</accession>
<dbReference type="SUPFAM" id="SSF56436">
    <property type="entry name" value="C-type lectin-like"/>
    <property type="match status" value="1"/>
</dbReference>
<proteinExistence type="predicted"/>
<feature type="domain" description="Sulfatase-modifying factor enzyme-like" evidence="2">
    <location>
        <begin position="192"/>
        <end position="373"/>
    </location>
</feature>
<feature type="region of interest" description="Disordered" evidence="1">
    <location>
        <begin position="1"/>
        <end position="49"/>
    </location>
</feature>
<dbReference type="EMBL" id="CP012673">
    <property type="protein sequence ID" value="AUX48986.1"/>
    <property type="molecule type" value="Genomic_DNA"/>
</dbReference>
<dbReference type="Gene3D" id="3.90.1580.10">
    <property type="entry name" value="paralog of FGE (formylglycine-generating enzyme)"/>
    <property type="match status" value="1"/>
</dbReference>
<protein>
    <recommendedName>
        <fullName evidence="2">Sulfatase-modifying factor enzyme-like domain-containing protein</fullName>
    </recommendedName>
</protein>
<organism evidence="3 4">
    <name type="scientific">Sorangium cellulosum</name>
    <name type="common">Polyangium cellulosum</name>
    <dbReference type="NCBI Taxonomy" id="56"/>
    <lineage>
        <taxon>Bacteria</taxon>
        <taxon>Pseudomonadati</taxon>
        <taxon>Myxococcota</taxon>
        <taxon>Polyangia</taxon>
        <taxon>Polyangiales</taxon>
        <taxon>Polyangiaceae</taxon>
        <taxon>Sorangium</taxon>
    </lineage>
</organism>
<feature type="compositionally biased region" description="Low complexity" evidence="1">
    <location>
        <begin position="19"/>
        <end position="49"/>
    </location>
</feature>
<dbReference type="Proteomes" id="UP000238348">
    <property type="component" value="Chromosome"/>
</dbReference>
<dbReference type="AlphaFoldDB" id="A0A2L0FBK3"/>
<evidence type="ECO:0000259" key="2">
    <source>
        <dbReference type="Pfam" id="PF03781"/>
    </source>
</evidence>
<dbReference type="Pfam" id="PF03781">
    <property type="entry name" value="FGE-sulfatase"/>
    <property type="match status" value="1"/>
</dbReference>